<evidence type="ECO:0000313" key="2">
    <source>
        <dbReference type="EMBL" id="GEO31088.1"/>
    </source>
</evidence>
<dbReference type="RefSeq" id="WP_222594138.1">
    <property type="nucleotide sequence ID" value="NZ_BAAARO010000011.1"/>
</dbReference>
<proteinExistence type="predicted"/>
<dbReference type="AlphaFoldDB" id="A0A512D3P5"/>
<dbReference type="SUPFAM" id="SSF51735">
    <property type="entry name" value="NAD(P)-binding Rossmann-fold domains"/>
    <property type="match status" value="1"/>
</dbReference>
<dbReference type="PANTHER" id="PTHR43245:SF23">
    <property type="entry name" value="NAD(P)-BINDING DOMAIN-CONTAINING PROTEIN"/>
    <property type="match status" value="1"/>
</dbReference>
<evidence type="ECO:0000259" key="1">
    <source>
        <dbReference type="Pfam" id="PF01370"/>
    </source>
</evidence>
<dbReference type="InterPro" id="IPR001509">
    <property type="entry name" value="Epimerase_deHydtase"/>
</dbReference>
<sequence>MMRILVTGDRGYIGTVLAPFLRRAGHEVVGLDAGWYDGCDFGSMPDVGTSLTADVRDVTPGMLEGFDAVIHLAAISNDPIGHLDPGVTFGINTEGTLHVARAAKAAGVGRFVFASSCSLYGSGGSVALAEDAAFQPVTPYGESKVRAEQGLSALADDDFSPTYMRNATAYGSSPRLRADIVVNNLTGTAFCRGEVRLQSDGSPWRPLVHIEDISRAVLAALQAPREKVHDEAFNVGVDRDVVQVRDIANQVSAIMGCGVTFAEGAGADVRDYRVDFSKIHDVLDFDPQWSIDKGIRELATDMSQRGLSVEDFEGPRFVRLERVRQLMELGVMSPDLHLDTVGVSHA</sequence>
<reference evidence="2 3" key="1">
    <citation type="submission" date="2019-07" db="EMBL/GenBank/DDBJ databases">
        <title>Whole genome shotgun sequence of Terrabacter aerolatus NBRC 106305.</title>
        <authorList>
            <person name="Hosoyama A."/>
            <person name="Uohara A."/>
            <person name="Ohji S."/>
            <person name="Ichikawa N."/>
        </authorList>
    </citation>
    <scope>NUCLEOTIDE SEQUENCE [LARGE SCALE GENOMIC DNA]</scope>
    <source>
        <strain evidence="2 3">NBRC 106305</strain>
    </source>
</reference>
<comment type="caution">
    <text evidence="2">The sequence shown here is derived from an EMBL/GenBank/DDBJ whole genome shotgun (WGS) entry which is preliminary data.</text>
</comment>
<dbReference type="EMBL" id="BJYX01000016">
    <property type="protein sequence ID" value="GEO31088.1"/>
    <property type="molecule type" value="Genomic_DNA"/>
</dbReference>
<protein>
    <submittedName>
        <fullName evidence="2">NAD-dependent dehydratase</fullName>
    </submittedName>
</protein>
<dbReference type="Gene3D" id="3.40.50.720">
    <property type="entry name" value="NAD(P)-binding Rossmann-like Domain"/>
    <property type="match status" value="1"/>
</dbReference>
<feature type="domain" description="NAD-dependent epimerase/dehydratase" evidence="1">
    <location>
        <begin position="4"/>
        <end position="236"/>
    </location>
</feature>
<name>A0A512D3P5_9MICO</name>
<organism evidence="2 3">
    <name type="scientific">Terrabacter aerolatus</name>
    <dbReference type="NCBI Taxonomy" id="422442"/>
    <lineage>
        <taxon>Bacteria</taxon>
        <taxon>Bacillati</taxon>
        <taxon>Actinomycetota</taxon>
        <taxon>Actinomycetes</taxon>
        <taxon>Micrococcales</taxon>
        <taxon>Intrasporangiaceae</taxon>
        <taxon>Terrabacter</taxon>
    </lineage>
</organism>
<keyword evidence="3" id="KW-1185">Reference proteome</keyword>
<dbReference type="Proteomes" id="UP000321534">
    <property type="component" value="Unassembled WGS sequence"/>
</dbReference>
<evidence type="ECO:0000313" key="3">
    <source>
        <dbReference type="Proteomes" id="UP000321534"/>
    </source>
</evidence>
<dbReference type="InterPro" id="IPR050177">
    <property type="entry name" value="Lipid_A_modif_metabolic_enz"/>
</dbReference>
<accession>A0A512D3P5</accession>
<dbReference type="PANTHER" id="PTHR43245">
    <property type="entry name" value="BIFUNCTIONAL POLYMYXIN RESISTANCE PROTEIN ARNA"/>
    <property type="match status" value="1"/>
</dbReference>
<dbReference type="InterPro" id="IPR036291">
    <property type="entry name" value="NAD(P)-bd_dom_sf"/>
</dbReference>
<dbReference type="Pfam" id="PF01370">
    <property type="entry name" value="Epimerase"/>
    <property type="match status" value="1"/>
</dbReference>
<gene>
    <name evidence="2" type="ORF">TAE01_28980</name>
</gene>
<dbReference type="CDD" id="cd08946">
    <property type="entry name" value="SDR_e"/>
    <property type="match status" value="1"/>
</dbReference>